<evidence type="ECO:0000313" key="3">
    <source>
        <dbReference type="Proteomes" id="UP000001055"/>
    </source>
</evidence>
<dbReference type="KEGG" id="pno:SNOG_01707"/>
<gene>
    <name evidence="2" type="ORF">SNOG_01707</name>
</gene>
<proteinExistence type="predicted"/>
<feature type="compositionally biased region" description="Polar residues" evidence="1">
    <location>
        <begin position="48"/>
        <end position="58"/>
    </location>
</feature>
<feature type="region of interest" description="Disordered" evidence="1">
    <location>
        <begin position="38"/>
        <end position="63"/>
    </location>
</feature>
<dbReference type="PANTHER" id="PTHR37540:SF5">
    <property type="entry name" value="TRANSCRIPTION FACTOR DOMAIN-CONTAINING PROTEIN"/>
    <property type="match status" value="1"/>
</dbReference>
<dbReference type="VEuPathDB" id="FungiDB:JI435_017070"/>
<evidence type="ECO:0008006" key="4">
    <source>
        <dbReference type="Google" id="ProtNLM"/>
    </source>
</evidence>
<accession>Q0V2Q7</accession>
<dbReference type="EMBL" id="CH445326">
    <property type="protein sequence ID" value="EAT91356.2"/>
    <property type="molecule type" value="Genomic_DNA"/>
</dbReference>
<protein>
    <recommendedName>
        <fullName evidence="4">Transcription factor domain-containing protein</fullName>
    </recommendedName>
</protein>
<organism evidence="2 3">
    <name type="scientific">Phaeosphaeria nodorum (strain SN15 / ATCC MYA-4574 / FGSC 10173)</name>
    <name type="common">Glume blotch fungus</name>
    <name type="synonym">Parastagonospora nodorum</name>
    <dbReference type="NCBI Taxonomy" id="321614"/>
    <lineage>
        <taxon>Eukaryota</taxon>
        <taxon>Fungi</taxon>
        <taxon>Dikarya</taxon>
        <taxon>Ascomycota</taxon>
        <taxon>Pezizomycotina</taxon>
        <taxon>Dothideomycetes</taxon>
        <taxon>Pleosporomycetidae</taxon>
        <taxon>Pleosporales</taxon>
        <taxon>Pleosporineae</taxon>
        <taxon>Phaeosphaeriaceae</taxon>
        <taxon>Parastagonospora</taxon>
    </lineage>
</organism>
<dbReference type="RefSeq" id="XP_001792340.1">
    <property type="nucleotide sequence ID" value="XM_001792288.1"/>
</dbReference>
<dbReference type="AlphaFoldDB" id="Q0V2Q7"/>
<dbReference type="GeneID" id="5969185"/>
<evidence type="ECO:0000256" key="1">
    <source>
        <dbReference type="SAM" id="MobiDB-lite"/>
    </source>
</evidence>
<name>Q0V2Q7_PHANO</name>
<evidence type="ECO:0000313" key="2">
    <source>
        <dbReference type="EMBL" id="EAT91356.2"/>
    </source>
</evidence>
<dbReference type="InParanoid" id="Q0V2Q7"/>
<reference evidence="3" key="1">
    <citation type="journal article" date="2007" name="Plant Cell">
        <title>Dothideomycete-plant interactions illuminated by genome sequencing and EST analysis of the wheat pathogen Stagonospora nodorum.</title>
        <authorList>
            <person name="Hane J.K."/>
            <person name="Lowe R.G."/>
            <person name="Solomon P.S."/>
            <person name="Tan K.C."/>
            <person name="Schoch C.L."/>
            <person name="Spatafora J.W."/>
            <person name="Crous P.W."/>
            <person name="Kodira C."/>
            <person name="Birren B.W."/>
            <person name="Galagan J.E."/>
            <person name="Torriani S.F."/>
            <person name="McDonald B.A."/>
            <person name="Oliver R.P."/>
        </authorList>
    </citation>
    <scope>NUCLEOTIDE SEQUENCE [LARGE SCALE GENOMIC DNA]</scope>
    <source>
        <strain evidence="3">SN15 / ATCC MYA-4574 / FGSC 10173</strain>
    </source>
</reference>
<dbReference type="Proteomes" id="UP000001055">
    <property type="component" value="Unassembled WGS sequence"/>
</dbReference>
<dbReference type="PANTHER" id="PTHR37540">
    <property type="entry name" value="TRANSCRIPTION FACTOR (ACR-2), PUTATIVE-RELATED-RELATED"/>
    <property type="match status" value="1"/>
</dbReference>
<sequence>MNTPQFTFITTSHPAEFKHEENSKKVRSTAMKYHRQMESLGLTDKPARSTSRKSTTGIVSPPSVPSEKEDIFYYERLEENELYLDLSPSTIPLLPSSAPAVQSIVQTALYDTVASQSLPQTSMSRVTEYQATSGHSSFMLDMLLDDFATNQPREYLIDNGQTVMLPMVADTEQSAEHLLSLLMQEFTTTSMLRKWFPAMRLNRDLISSATVLAAAWDDTKRNLPGDSDRTVLLKQGATAMFARRQSDPNTHLDDSTITIMLHLMSAEMWSYDDSILKFYEAGIVSAIVTSGGMHKLQDVAVAEFAAAYCYHSAITREATQYAVFQQWMPQDLDIGAMIPLPESPLFDPTGKFATLARISCSSETRDIIFQMRHLTDVFIETEVQGHSRSNDWVYEACRIAAVIYTNAIKNLSKIGDYDPSISAGCCSSRGDTAPSPTKSLPEQLFEALQKTDLAGIWQDMAGVLYWVCVVGAAAAHTLAAAAANNASPSMEYNPQQSYPVWVRRNLDMHAFRTMAILVPQHPTPIIIAQKKLYRVQEVIREAAAPGRA</sequence>
<dbReference type="STRING" id="321614.Q0V2Q7"/>